<dbReference type="PANTHER" id="PTHR24173:SF74">
    <property type="entry name" value="ANKYRIN REPEAT DOMAIN-CONTAINING PROTEIN 16"/>
    <property type="match status" value="1"/>
</dbReference>
<feature type="compositionally biased region" description="Basic and acidic residues" evidence="4">
    <location>
        <begin position="1467"/>
        <end position="1495"/>
    </location>
</feature>
<organism evidence="6">
    <name type="scientific">Chromera velia CCMP2878</name>
    <dbReference type="NCBI Taxonomy" id="1169474"/>
    <lineage>
        <taxon>Eukaryota</taxon>
        <taxon>Sar</taxon>
        <taxon>Alveolata</taxon>
        <taxon>Colpodellida</taxon>
        <taxon>Chromeraceae</taxon>
        <taxon>Chromera</taxon>
    </lineage>
</organism>
<keyword evidence="1" id="KW-0677">Repeat</keyword>
<feature type="compositionally biased region" description="Basic and acidic residues" evidence="4">
    <location>
        <begin position="1516"/>
        <end position="1527"/>
    </location>
</feature>
<feature type="compositionally biased region" description="Polar residues" evidence="4">
    <location>
        <begin position="496"/>
        <end position="510"/>
    </location>
</feature>
<feature type="region of interest" description="Disordered" evidence="4">
    <location>
        <begin position="1257"/>
        <end position="1290"/>
    </location>
</feature>
<dbReference type="PANTHER" id="PTHR24173">
    <property type="entry name" value="ANKYRIN REPEAT CONTAINING"/>
    <property type="match status" value="1"/>
</dbReference>
<name>A0A0G4GVQ5_9ALVE</name>
<keyword evidence="5" id="KW-1133">Transmembrane helix</keyword>
<dbReference type="VEuPathDB" id="CryptoDB:Cvel_23565"/>
<feature type="region of interest" description="Disordered" evidence="4">
    <location>
        <begin position="1397"/>
        <end position="1576"/>
    </location>
</feature>
<evidence type="ECO:0000256" key="5">
    <source>
        <dbReference type="SAM" id="Phobius"/>
    </source>
</evidence>
<feature type="repeat" description="ANK" evidence="3">
    <location>
        <begin position="355"/>
        <end position="377"/>
    </location>
</feature>
<feature type="transmembrane region" description="Helical" evidence="5">
    <location>
        <begin position="982"/>
        <end position="1007"/>
    </location>
</feature>
<feature type="region of interest" description="Disordered" evidence="4">
    <location>
        <begin position="463"/>
        <end position="510"/>
    </location>
</feature>
<feature type="transmembrane region" description="Helical" evidence="5">
    <location>
        <begin position="911"/>
        <end position="934"/>
    </location>
</feature>
<evidence type="ECO:0000313" key="6">
    <source>
        <dbReference type="EMBL" id="CEM34907.1"/>
    </source>
</evidence>
<feature type="compositionally biased region" description="Basic and acidic residues" evidence="4">
    <location>
        <begin position="1262"/>
        <end position="1286"/>
    </location>
</feature>
<keyword evidence="5" id="KW-0812">Transmembrane</keyword>
<feature type="repeat" description="ANK" evidence="3">
    <location>
        <begin position="268"/>
        <end position="300"/>
    </location>
</feature>
<feature type="transmembrane region" description="Helical" evidence="5">
    <location>
        <begin position="1028"/>
        <end position="1053"/>
    </location>
</feature>
<feature type="repeat" description="ANK" evidence="3">
    <location>
        <begin position="404"/>
        <end position="436"/>
    </location>
</feature>
<proteinExistence type="predicted"/>
<feature type="transmembrane region" description="Helical" evidence="5">
    <location>
        <begin position="1336"/>
        <end position="1359"/>
    </location>
</feature>
<accession>A0A0G4GVQ5</accession>
<dbReference type="SMART" id="SM00248">
    <property type="entry name" value="ANK"/>
    <property type="match status" value="15"/>
</dbReference>
<protein>
    <submittedName>
        <fullName evidence="6">Uncharacterized protein</fullName>
    </submittedName>
</protein>
<feature type="transmembrane region" description="Helical" evidence="5">
    <location>
        <begin position="954"/>
        <end position="976"/>
    </location>
</feature>
<feature type="compositionally biased region" description="Gly residues" evidence="4">
    <location>
        <begin position="1206"/>
        <end position="1217"/>
    </location>
</feature>
<feature type="compositionally biased region" description="Basic and acidic residues" evidence="4">
    <location>
        <begin position="481"/>
        <end position="495"/>
    </location>
</feature>
<gene>
    <name evidence="6" type="ORF">Cvel_23565</name>
</gene>
<feature type="repeat" description="ANK" evidence="3">
    <location>
        <begin position="504"/>
        <end position="536"/>
    </location>
</feature>
<evidence type="ECO:0000256" key="3">
    <source>
        <dbReference type="PROSITE-ProRule" id="PRU00023"/>
    </source>
</evidence>
<dbReference type="Pfam" id="PF12796">
    <property type="entry name" value="Ank_2"/>
    <property type="match status" value="5"/>
</dbReference>
<dbReference type="SUPFAM" id="SSF48403">
    <property type="entry name" value="Ankyrin repeat"/>
    <property type="match status" value="2"/>
</dbReference>
<evidence type="ECO:0000256" key="2">
    <source>
        <dbReference type="ARBA" id="ARBA00023043"/>
    </source>
</evidence>
<feature type="compositionally biased region" description="Low complexity" evidence="4">
    <location>
        <begin position="1448"/>
        <end position="1464"/>
    </location>
</feature>
<reference evidence="6" key="1">
    <citation type="submission" date="2014-11" db="EMBL/GenBank/DDBJ databases">
        <authorList>
            <person name="Otto D Thomas"/>
            <person name="Naeem Raeece"/>
        </authorList>
    </citation>
    <scope>NUCLEOTIDE SEQUENCE</scope>
</reference>
<dbReference type="PRINTS" id="PR01415">
    <property type="entry name" value="ANKYRIN"/>
</dbReference>
<feature type="compositionally biased region" description="Basic and acidic residues" evidence="4">
    <location>
        <begin position="1406"/>
        <end position="1416"/>
    </location>
</feature>
<feature type="repeat" description="ANK" evidence="3">
    <location>
        <begin position="139"/>
        <end position="163"/>
    </location>
</feature>
<keyword evidence="2 3" id="KW-0040">ANK repeat</keyword>
<feature type="compositionally biased region" description="Basic and acidic residues" evidence="4">
    <location>
        <begin position="1173"/>
        <end position="1190"/>
    </location>
</feature>
<evidence type="ECO:0000256" key="1">
    <source>
        <dbReference type="ARBA" id="ARBA00022737"/>
    </source>
</evidence>
<dbReference type="Gene3D" id="1.25.40.20">
    <property type="entry name" value="Ankyrin repeat-containing domain"/>
    <property type="match status" value="5"/>
</dbReference>
<keyword evidence="5" id="KW-0472">Membrane</keyword>
<feature type="repeat" description="ANK" evidence="3">
    <location>
        <begin position="695"/>
        <end position="727"/>
    </location>
</feature>
<dbReference type="EMBL" id="CDMZ01001595">
    <property type="protein sequence ID" value="CEM34907.1"/>
    <property type="molecule type" value="Genomic_DNA"/>
</dbReference>
<dbReference type="PROSITE" id="PS50088">
    <property type="entry name" value="ANK_REPEAT"/>
    <property type="match status" value="8"/>
</dbReference>
<dbReference type="InterPro" id="IPR036770">
    <property type="entry name" value="Ankyrin_rpt-contain_sf"/>
</dbReference>
<feature type="repeat" description="ANK" evidence="3">
    <location>
        <begin position="231"/>
        <end position="253"/>
    </location>
</feature>
<evidence type="ECO:0000256" key="4">
    <source>
        <dbReference type="SAM" id="MobiDB-lite"/>
    </source>
</evidence>
<dbReference type="InterPro" id="IPR002110">
    <property type="entry name" value="Ankyrin_rpt"/>
</dbReference>
<feature type="region of interest" description="Disordered" evidence="4">
    <location>
        <begin position="1064"/>
        <end position="1236"/>
    </location>
</feature>
<dbReference type="PROSITE" id="PS50297">
    <property type="entry name" value="ANK_REP_REGION"/>
    <property type="match status" value="7"/>
</dbReference>
<feature type="repeat" description="ANK" evidence="3">
    <location>
        <begin position="748"/>
        <end position="780"/>
    </location>
</feature>
<feature type="compositionally biased region" description="Basic and acidic residues" evidence="4">
    <location>
        <begin position="1088"/>
        <end position="1101"/>
    </location>
</feature>
<sequence>MDASGGGGRDPVTGEERNRTALFLAAIVPQREGGGDVNRVVDPLLQWNADLSKRDYEGATVLHAVAGSCELQRTRTVLRQAARDGVFLSDLTGERDGRTRGSLEWTVLHTAAKKNCANLVPLFLEQGGSQLLATRQDAYGLTAFHVAARFGSADVVSAFLEGGQFDVESRTGPASEGRTAFHLAAEGSSLSDPSFRGEGHRLAKSFSLEEQLKTLRVLATHNASATAMDARGFTPLHAAAQAGRAGAVRFLVDVAGVDVDVGGGREPEGVTPLMLAVQSAQREAVEALLHRNASLFEVTERGQTPLHFVAVAVPPPNTGGQGVLMVAEMARRLVQAIEGPSLRVRALSAPTRDWRAEKPLHLAVRSGSAELVRALVEEEVEARKAMGESERVAVQRTLESPDGRLQTPILAAASEGRVDILSLLLSKGARVGVRGEGGKSLLHMAVESGFVEVVRRVLSISDRSQPGKEGEGWGNASITTAEERGKGGKEEDEKTLGQNPTDWSGASPLHTASSLGREDIVALLCDNGAEPNSERADAVTPLLLAARRGSLSALRRLASCGARGVAAVLVDPSVPADSLSLLTVKNESESLSGQRELQRLSVGEDSEVRLLTDRRRSRDRSIVSALQQVSTALMSEGVELSSRVDEEAGEGGHRGTALQVAASQGLTRTSELLLEWGASVKGPSRSASSSLSAVASLPPLLLAASGGWEETARLLVREGADVRARGALSCGGGKGSLAVAGGSDSGANERTALHCAAALNLSELVTELLKRGADVNAQDGGGRTPLLLAARSLSVDSLRELLQSDEVDLSVMDRDRKHAYSLAAEARKEGGESLWEERRNKTLQMLKEEDEKAGGKWNDCEVFKSLCKDPLICEDPNEGLWSRETTVEELCRQPTEWELLVRVVRQQVDRVLLIGQLCVLGVLLVAAVLIVCVIPRWKEEWKDWEMRFPPLLGVILQLNNLYTDVILIVLVGAAAVRGVPAAVGLFAVSLVHAVVVIAFNAFSMWRFHKVTAELQKEPWWAEVRHKPLTGVLYVLGLVSLKFAMLATSNLFGLAPLSMKLRSRWRRRRGGRERERTGGDGRGQAQGQGEKDGGGDGGGREEEIPETGSNSEAGAEAAGAQENLFKETPTGGGGDRGGEIESDLEAGGGQLLHLDGRSGGLVLPPVPEGEGEGDEGRGKSGEPEGGRDREGLGGGIEEMLPVCPAVGGEGRGGGGGGSPFKEREEGGGGVGSRGRCKSSPLGCLRNLRLGCLSQRRQRPQTVVERKKKEEEKDCRKCADREREERRERERKRKGLMSAEEVERLVFSASAPATLLEEVPQLAVKVLFFVMIPEGQQILTLILGTALSAVALFLVLVRLLFSRRPAHAQEEREGEGELEGGELKLLKSGVEDFRSGVLQVELQPPAGRQEKEGERSEGRQIIQSAPPPPPSDKAGGLCLSESLSPGGRTPGASVSPPSASASSSVRVRVRGDGESEKKIETQCQFAERKEEREREARGGSTRELQQSGCLPDQAGDDCALRDARAEGERGSGGAGEGEGEREGVQFERSLSEAVSEELGAGCASSNTQTAAVEGERFR</sequence>
<dbReference type="PhylomeDB" id="A0A0G4GVQ5"/>